<dbReference type="AlphaFoldDB" id="A0A023G4R0"/>
<evidence type="ECO:0000256" key="1">
    <source>
        <dbReference type="SAM" id="SignalP"/>
    </source>
</evidence>
<proteinExistence type="evidence at transcript level"/>
<evidence type="ECO:0000313" key="2">
    <source>
        <dbReference type="EMBL" id="JAC27855.1"/>
    </source>
</evidence>
<name>A0A023G4R0_AMBTT</name>
<feature type="chain" id="PRO_5001516922" evidence="1">
    <location>
        <begin position="23"/>
        <end position="137"/>
    </location>
</feature>
<feature type="signal peptide" evidence="1">
    <location>
        <begin position="1"/>
        <end position="22"/>
    </location>
</feature>
<organism evidence="2">
    <name type="scientific">Amblyomma triste</name>
    <name type="common">Neotropical tick</name>
    <dbReference type="NCBI Taxonomy" id="251400"/>
    <lineage>
        <taxon>Eukaryota</taxon>
        <taxon>Metazoa</taxon>
        <taxon>Ecdysozoa</taxon>
        <taxon>Arthropoda</taxon>
        <taxon>Chelicerata</taxon>
        <taxon>Arachnida</taxon>
        <taxon>Acari</taxon>
        <taxon>Parasitiformes</taxon>
        <taxon>Ixodida</taxon>
        <taxon>Ixodoidea</taxon>
        <taxon>Ixodidae</taxon>
        <taxon>Amblyomminae</taxon>
        <taxon>Amblyomma</taxon>
    </lineage>
</organism>
<reference evidence="2" key="1">
    <citation type="submission" date="2014-03" db="EMBL/GenBank/DDBJ databases">
        <title>The sialotranscriptome of Amblyomma triste, Amblyomma parvum and Amblyomma cajennense ticks, uncovered by 454-based RNA-seq.</title>
        <authorList>
            <person name="Garcia G.R."/>
            <person name="Gardinassi L.G."/>
            <person name="Ribeiro J.M."/>
            <person name="Anatriello E."/>
            <person name="Ferreira B.R."/>
            <person name="Moreira H.N."/>
            <person name="Mafra C."/>
            <person name="Olegario M.M."/>
            <person name="Szabo P.J."/>
            <person name="Miranda-Santos I.K."/>
            <person name="Maruyama S.R."/>
        </authorList>
    </citation>
    <scope>NUCLEOTIDE SEQUENCE</scope>
    <source>
        <strain evidence="2">Mato Grasso do Sul</strain>
        <tissue evidence="2">Salivary glands</tissue>
    </source>
</reference>
<accession>A0A023G4R0</accession>
<dbReference type="EMBL" id="GBBM01007563">
    <property type="protein sequence ID" value="JAC27855.1"/>
    <property type="molecule type" value="mRNA"/>
</dbReference>
<protein>
    <submittedName>
        <fullName evidence="2">Putative secreted protein</fullName>
    </submittedName>
</protein>
<sequence>MVNMRCAIFAFVSLCVAGLAFAQGGRYGYGPPTRPVSGGLGANNRLGGGWGGNQRPISGGLGENNRLGTLHKTVPGFRLVPTSIHTHHVIRWWKVSWSSRCDRLGCEKDPEVLTAVLEDHSNSCGAKEKLGKCSLFE</sequence>
<keyword evidence="1" id="KW-0732">Signal</keyword>